<keyword evidence="2 13" id="KW-0813">Transport</keyword>
<keyword evidence="3 13" id="KW-0138">CF(0)</keyword>
<comment type="subunit">
    <text evidence="13">F-type ATPases have 2 components, F(1) - the catalytic core - and F(0) - the membrane proton channel. F(1) has five subunits: alpha(3), beta(3), gamma(1), delta(1), epsilon(1). F(0) has three main subunits: a(1), b(2) and c(10-14). The alpha and beta chains form an alternating ring which encloses part of the gamma chain. F(1) is attached to F(0) by a central stalk formed by the gamma and epsilon chains, while a peripheral stalk is formed by the delta and b chains.</text>
</comment>
<dbReference type="InterPro" id="IPR002146">
    <property type="entry name" value="ATP_synth_b/b'su_bac/chlpt"/>
</dbReference>
<evidence type="ECO:0000313" key="15">
    <source>
        <dbReference type="EMBL" id="RCL74133.1"/>
    </source>
</evidence>
<accession>A0A368DS76</accession>
<gene>
    <name evidence="13" type="primary">atpF</name>
    <name evidence="15" type="ORF">DBW71_01660</name>
</gene>
<dbReference type="PANTHER" id="PTHR33445">
    <property type="entry name" value="ATP SYNTHASE SUBUNIT B', CHLOROPLASTIC"/>
    <property type="match status" value="1"/>
</dbReference>
<evidence type="ECO:0000256" key="9">
    <source>
        <dbReference type="ARBA" id="ARBA00023310"/>
    </source>
</evidence>
<evidence type="ECO:0000256" key="14">
    <source>
        <dbReference type="RuleBase" id="RU003848"/>
    </source>
</evidence>
<dbReference type="GO" id="GO:0046933">
    <property type="term" value="F:proton-transporting ATP synthase activity, rotational mechanism"/>
    <property type="evidence" value="ECO:0007669"/>
    <property type="project" value="UniProtKB-UniRule"/>
</dbReference>
<comment type="caution">
    <text evidence="15">The sequence shown here is derived from an EMBL/GenBank/DDBJ whole genome shotgun (WGS) entry which is preliminary data.</text>
</comment>
<evidence type="ECO:0000256" key="1">
    <source>
        <dbReference type="ARBA" id="ARBA00005513"/>
    </source>
</evidence>
<dbReference type="Pfam" id="PF00430">
    <property type="entry name" value="ATP-synt_B"/>
    <property type="match status" value="1"/>
</dbReference>
<evidence type="ECO:0000256" key="5">
    <source>
        <dbReference type="ARBA" id="ARBA00022781"/>
    </source>
</evidence>
<keyword evidence="7 13" id="KW-0406">Ion transport</keyword>
<evidence type="ECO:0000256" key="7">
    <source>
        <dbReference type="ARBA" id="ARBA00023065"/>
    </source>
</evidence>
<sequence length="169" mass="19342">MSESSMPQLNPEFFASQIFWLIISFAILYIVMAKFALPKIADVIESRRDIIARDFEDAEDYKKDSVIIEQNYLDSIKAAREKASASIVNSKKKLHQSLDEANENFEKENGIVISKFESELDAKKSSILKDKESLAYEISHDIISKILGKDALIEDNVKDNIKRIIKIRE</sequence>
<evidence type="ECO:0000256" key="3">
    <source>
        <dbReference type="ARBA" id="ARBA00022547"/>
    </source>
</evidence>
<dbReference type="CDD" id="cd06503">
    <property type="entry name" value="ATP-synt_Fo_b"/>
    <property type="match status" value="1"/>
</dbReference>
<keyword evidence="13" id="KW-1003">Cell membrane</keyword>
<name>A0A368DS76_9PROT</name>
<keyword evidence="6 13" id="KW-1133">Transmembrane helix</keyword>
<dbReference type="AlphaFoldDB" id="A0A368DS76"/>
<dbReference type="GO" id="GO:0012505">
    <property type="term" value="C:endomembrane system"/>
    <property type="evidence" value="ECO:0007669"/>
    <property type="project" value="UniProtKB-SubCell"/>
</dbReference>
<comment type="subcellular location">
    <subcellularLocation>
        <location evidence="13">Cell membrane</location>
        <topology evidence="13">Single-pass membrane protein</topology>
    </subcellularLocation>
    <subcellularLocation>
        <location evidence="12">Endomembrane system</location>
        <topology evidence="12">Single-pass membrane protein</topology>
    </subcellularLocation>
</comment>
<dbReference type="EMBL" id="QOQD01000003">
    <property type="protein sequence ID" value="RCL74133.1"/>
    <property type="molecule type" value="Genomic_DNA"/>
</dbReference>
<dbReference type="GO" id="GO:0045259">
    <property type="term" value="C:proton-transporting ATP synthase complex"/>
    <property type="evidence" value="ECO:0007669"/>
    <property type="project" value="UniProtKB-KW"/>
</dbReference>
<evidence type="ECO:0000256" key="13">
    <source>
        <dbReference type="HAMAP-Rule" id="MF_01398"/>
    </source>
</evidence>
<organism evidence="15 16">
    <name type="scientific">PS1 clade bacterium</name>
    <dbReference type="NCBI Taxonomy" id="2175152"/>
    <lineage>
        <taxon>Bacteria</taxon>
        <taxon>Pseudomonadati</taxon>
        <taxon>Pseudomonadota</taxon>
        <taxon>Alphaproteobacteria</taxon>
        <taxon>PS1 clade</taxon>
    </lineage>
</organism>
<comment type="similarity">
    <text evidence="1 13 14">Belongs to the ATPase B chain family.</text>
</comment>
<keyword evidence="9 13" id="KW-0066">ATP synthesis</keyword>
<keyword evidence="8 13" id="KW-0472">Membrane</keyword>
<dbReference type="GO" id="GO:0005886">
    <property type="term" value="C:plasma membrane"/>
    <property type="evidence" value="ECO:0007669"/>
    <property type="project" value="UniProtKB-SubCell"/>
</dbReference>
<dbReference type="Proteomes" id="UP000253570">
    <property type="component" value="Unassembled WGS sequence"/>
</dbReference>
<feature type="transmembrane region" description="Helical" evidence="13">
    <location>
        <begin position="18"/>
        <end position="37"/>
    </location>
</feature>
<evidence type="ECO:0000256" key="4">
    <source>
        <dbReference type="ARBA" id="ARBA00022692"/>
    </source>
</evidence>
<proteinExistence type="inferred from homology"/>
<evidence type="ECO:0000256" key="12">
    <source>
        <dbReference type="ARBA" id="ARBA00037847"/>
    </source>
</evidence>
<keyword evidence="4 13" id="KW-0812">Transmembrane</keyword>
<evidence type="ECO:0000256" key="11">
    <source>
        <dbReference type="ARBA" id="ARBA00025614"/>
    </source>
</evidence>
<dbReference type="HAMAP" id="MF_01398">
    <property type="entry name" value="ATP_synth_b_bprime"/>
    <property type="match status" value="1"/>
</dbReference>
<comment type="function">
    <text evidence="10 13">F(1)F(0) ATP synthase produces ATP from ADP in the presence of a proton or sodium gradient. F-type ATPases consist of two structural domains, F(1) containing the extramembraneous catalytic core and F(0) containing the membrane proton channel, linked together by a central stalk and a peripheral stalk. During catalysis, ATP synthesis in the catalytic domain of F(1) is coupled via a rotary mechanism of the central stalk subunits to proton translocation.</text>
</comment>
<evidence type="ECO:0000256" key="8">
    <source>
        <dbReference type="ARBA" id="ARBA00023136"/>
    </source>
</evidence>
<keyword evidence="5 13" id="KW-0375">Hydrogen ion transport</keyword>
<evidence type="ECO:0000256" key="6">
    <source>
        <dbReference type="ARBA" id="ARBA00022989"/>
    </source>
</evidence>
<comment type="function">
    <text evidence="11">Component of the F(0) channel, it forms part of the peripheral stalk, linking F(1) to F(0). The b'-subunit is a diverged and duplicated form of b found in plants and photosynthetic bacteria.</text>
</comment>
<evidence type="ECO:0000256" key="2">
    <source>
        <dbReference type="ARBA" id="ARBA00022448"/>
    </source>
</evidence>
<evidence type="ECO:0000256" key="10">
    <source>
        <dbReference type="ARBA" id="ARBA00025198"/>
    </source>
</evidence>
<dbReference type="PANTHER" id="PTHR33445:SF1">
    <property type="entry name" value="ATP SYNTHASE SUBUNIT B"/>
    <property type="match status" value="1"/>
</dbReference>
<dbReference type="GO" id="GO:0046961">
    <property type="term" value="F:proton-transporting ATPase activity, rotational mechanism"/>
    <property type="evidence" value="ECO:0007669"/>
    <property type="project" value="TreeGrafter"/>
</dbReference>
<evidence type="ECO:0000313" key="16">
    <source>
        <dbReference type="Proteomes" id="UP000253570"/>
    </source>
</evidence>
<reference evidence="15 16" key="1">
    <citation type="journal article" date="2018" name="Microbiome">
        <title>Fine metagenomic profile of the Mediterranean stratified and mixed water columns revealed by assembly and recruitment.</title>
        <authorList>
            <person name="Haro-Moreno J.M."/>
            <person name="Lopez-Perez M."/>
            <person name="De La Torre J.R."/>
            <person name="Picazo A."/>
            <person name="Camacho A."/>
            <person name="Rodriguez-Valera F."/>
        </authorList>
    </citation>
    <scope>NUCLEOTIDE SEQUENCE [LARGE SCALE GENOMIC DNA]</scope>
    <source>
        <strain evidence="15">MED-G57</strain>
    </source>
</reference>
<dbReference type="InterPro" id="IPR050059">
    <property type="entry name" value="ATP_synthase_B_chain"/>
</dbReference>
<protein>
    <recommendedName>
        <fullName evidence="13">ATP synthase subunit b</fullName>
    </recommendedName>
    <alternativeName>
        <fullName evidence="13">ATP synthase F(0) sector subunit b</fullName>
    </alternativeName>
    <alternativeName>
        <fullName evidence="13">ATPase subunit I</fullName>
    </alternativeName>
    <alternativeName>
        <fullName evidence="13">F-type ATPase subunit b</fullName>
        <shortName evidence="13">F-ATPase subunit b</shortName>
    </alternativeName>
</protein>